<dbReference type="Gene3D" id="1.10.8.60">
    <property type="match status" value="1"/>
</dbReference>
<dbReference type="InterPro" id="IPR049945">
    <property type="entry name" value="AAA_22"/>
</dbReference>
<dbReference type="Pfam" id="PF22703">
    <property type="entry name" value="Cdc6_lid"/>
    <property type="match status" value="1"/>
</dbReference>
<dbReference type="Gene3D" id="3.40.50.300">
    <property type="entry name" value="P-loop containing nucleotide triphosphate hydrolases"/>
    <property type="match status" value="1"/>
</dbReference>
<dbReference type="AlphaFoldDB" id="A0A2U9IEV0"/>
<organism evidence="8 9">
    <name type="scientific">Acidianus brierleyi</name>
    <dbReference type="NCBI Taxonomy" id="41673"/>
    <lineage>
        <taxon>Archaea</taxon>
        <taxon>Thermoproteota</taxon>
        <taxon>Thermoprotei</taxon>
        <taxon>Sulfolobales</taxon>
        <taxon>Sulfolobaceae</taxon>
        <taxon>Acidianus</taxon>
    </lineage>
</organism>
<accession>A0A2U9IEV0</accession>
<dbReference type="InterPro" id="IPR014277">
    <property type="entry name" value="Orc1/Cdc6_arc"/>
</dbReference>
<dbReference type="HAMAP" id="MF_01407">
    <property type="entry name" value="ORC1_type_DNA_replic_protein"/>
    <property type="match status" value="1"/>
</dbReference>
<dbReference type="GeneID" id="36832005"/>
<comment type="similarity">
    <text evidence="1 5">Belongs to the CDC6/cdc18 family.</text>
</comment>
<name>A0A2U9IEV0_9CREN</name>
<dbReference type="GO" id="GO:0016887">
    <property type="term" value="F:ATP hydrolysis activity"/>
    <property type="evidence" value="ECO:0007669"/>
    <property type="project" value="InterPro"/>
</dbReference>
<dbReference type="CDD" id="cd18139">
    <property type="entry name" value="HLD_clamp_RarA"/>
    <property type="match status" value="1"/>
</dbReference>
<evidence type="ECO:0000259" key="7">
    <source>
        <dbReference type="SMART" id="SM01074"/>
    </source>
</evidence>
<dbReference type="FunFam" id="1.10.8.60:FF:000073">
    <property type="entry name" value="ORC1-type DNA replication protein"/>
    <property type="match status" value="1"/>
</dbReference>
<keyword evidence="9" id="KW-1185">Reference proteome</keyword>
<keyword evidence="4 5" id="KW-0067">ATP-binding</keyword>
<dbReference type="PANTHER" id="PTHR10763:SF26">
    <property type="entry name" value="CELL DIVISION CONTROL PROTEIN 6 HOMOLOG"/>
    <property type="match status" value="1"/>
</dbReference>
<evidence type="ECO:0000259" key="6">
    <source>
        <dbReference type="SMART" id="SM00382"/>
    </source>
</evidence>
<feature type="domain" description="AAA+ ATPase" evidence="6">
    <location>
        <begin position="55"/>
        <end position="208"/>
    </location>
</feature>
<keyword evidence="3 5" id="KW-0547">Nucleotide-binding</keyword>
<dbReference type="PANTHER" id="PTHR10763">
    <property type="entry name" value="CELL DIVISION CONTROL PROTEIN 6-RELATED"/>
    <property type="match status" value="1"/>
</dbReference>
<sequence>MSEIIDDILNSTRDSPIFKNREYLLPDYIPNELPHREEQIKKLASILAQVYKGSKPNNIFIYGLTGTGKTAVTKFVLKIFQEKIKNFTYVYINTRQSDTTYRILADIIENMGEKVPFTGISTAELYRRMLKIFLSTNKIIIITLDEIDAMVKKHGDDILYKLTRINSELDKSKVSLIGITNDVKFVDNLDPRVRSSLSEEELVFPPYNANELEDILKRRAVLAFKDGAINNSIISLCAALAARDHGDARRALDLLRVAGEIAERLKCNSISTEHVEKARIEIERDRVYEVIASLPFHSKLVLVSIIYGTENKNTMTTGEVYELYKSLTKTLGTEIVTQRRVSDIINELDMVGIITAKVVNRGRYGKTKEINLAVDKMIAIKALIENDERLASIWNR</sequence>
<dbReference type="SMART" id="SM00382">
    <property type="entry name" value="AAA"/>
    <property type="match status" value="1"/>
</dbReference>
<dbReference type="InterPro" id="IPR027417">
    <property type="entry name" value="P-loop_NTPase"/>
</dbReference>
<evidence type="ECO:0000256" key="2">
    <source>
        <dbReference type="ARBA" id="ARBA00022705"/>
    </source>
</evidence>
<evidence type="ECO:0000313" key="9">
    <source>
        <dbReference type="Proteomes" id="UP000248044"/>
    </source>
</evidence>
<dbReference type="InterPro" id="IPR036390">
    <property type="entry name" value="WH_DNA-bd_sf"/>
</dbReference>
<dbReference type="SUPFAM" id="SSF52540">
    <property type="entry name" value="P-loop containing nucleoside triphosphate hydrolases"/>
    <property type="match status" value="1"/>
</dbReference>
<dbReference type="InterPro" id="IPR055237">
    <property type="entry name" value="Cdc6_lid"/>
</dbReference>
<dbReference type="OrthoDB" id="195574at2157"/>
<dbReference type="FunFam" id="3.40.50.300:FF:000930">
    <property type="entry name" value="ORC1-type DNA replication protein"/>
    <property type="match status" value="1"/>
</dbReference>
<gene>
    <name evidence="8" type="ORF">DFR85_07575</name>
</gene>
<protein>
    <recommendedName>
        <fullName evidence="5">ORC1-type DNA replication protein</fullName>
    </recommendedName>
</protein>
<feature type="binding site" evidence="5">
    <location>
        <position position="219"/>
    </location>
    <ligand>
        <name>ATP</name>
        <dbReference type="ChEBI" id="CHEBI:30616"/>
    </ligand>
</feature>
<dbReference type="NCBIfam" id="TIGR02928">
    <property type="entry name" value="orc1/cdc6 family replication initiation protein"/>
    <property type="match status" value="1"/>
</dbReference>
<evidence type="ECO:0000313" key="8">
    <source>
        <dbReference type="EMBL" id="AWR94474.1"/>
    </source>
</evidence>
<dbReference type="CDD" id="cd08768">
    <property type="entry name" value="Cdc6_C"/>
    <property type="match status" value="1"/>
</dbReference>
<dbReference type="GO" id="GO:0006260">
    <property type="term" value="P:DNA replication"/>
    <property type="evidence" value="ECO:0007669"/>
    <property type="project" value="UniProtKB-UniRule"/>
</dbReference>
<feature type="binding site" evidence="5">
    <location>
        <position position="207"/>
    </location>
    <ligand>
        <name>ATP</name>
        <dbReference type="ChEBI" id="CHEBI:30616"/>
    </ligand>
</feature>
<evidence type="ECO:0000256" key="3">
    <source>
        <dbReference type="ARBA" id="ARBA00022741"/>
    </source>
</evidence>
<dbReference type="InterPro" id="IPR003593">
    <property type="entry name" value="AAA+_ATPase"/>
</dbReference>
<dbReference type="InterPro" id="IPR036388">
    <property type="entry name" value="WH-like_DNA-bd_sf"/>
</dbReference>
<keyword evidence="8" id="KW-0132">Cell division</keyword>
<keyword evidence="2 5" id="KW-0235">DNA replication</keyword>
<dbReference type="InterPro" id="IPR015163">
    <property type="entry name" value="Cdc6_C"/>
</dbReference>
<dbReference type="SUPFAM" id="SSF46785">
    <property type="entry name" value="Winged helix' DNA-binding domain"/>
    <property type="match status" value="1"/>
</dbReference>
<dbReference type="CDD" id="cd00009">
    <property type="entry name" value="AAA"/>
    <property type="match status" value="1"/>
</dbReference>
<proteinExistence type="inferred from homology"/>
<dbReference type="KEGG" id="abri:DFR85_07575"/>
<reference evidence="8 9" key="1">
    <citation type="submission" date="2018-05" db="EMBL/GenBank/DDBJ databases">
        <title>Complete Genome Sequences of Extremely Thermoacidophilic, Metal-Mobilizing Type-Strain Members of the Archaeal Family Sulfolobaceae: Acidianus brierleyi DSM-1651T, Acidianus sulfidivorans DSM-18786T, Metallosphaera hakonensis DSM-7519T, and Metallosphaera prunae DSM-10039T.</title>
        <authorList>
            <person name="Counts J.A."/>
            <person name="Kelly R.M."/>
        </authorList>
    </citation>
    <scope>NUCLEOTIDE SEQUENCE [LARGE SCALE GENOMIC DNA]</scope>
    <source>
        <strain evidence="8 9">DSM 1651</strain>
    </source>
</reference>
<feature type="binding site" evidence="5">
    <location>
        <begin position="67"/>
        <end position="71"/>
    </location>
    <ligand>
        <name>ATP</name>
        <dbReference type="ChEBI" id="CHEBI:30616"/>
    </ligand>
</feature>
<dbReference type="SMART" id="SM01074">
    <property type="entry name" value="Cdc6_C"/>
    <property type="match status" value="1"/>
</dbReference>
<dbReference type="EMBL" id="CP029289">
    <property type="protein sequence ID" value="AWR94474.1"/>
    <property type="molecule type" value="Genomic_DNA"/>
</dbReference>
<evidence type="ECO:0000256" key="5">
    <source>
        <dbReference type="HAMAP-Rule" id="MF_01407"/>
    </source>
</evidence>
<dbReference type="Pfam" id="PF13401">
    <property type="entry name" value="AAA_22"/>
    <property type="match status" value="1"/>
</dbReference>
<comment type="function">
    <text evidence="5">Involved in regulation of DNA replication.</text>
</comment>
<dbReference type="Proteomes" id="UP000248044">
    <property type="component" value="Chromosome"/>
</dbReference>
<dbReference type="GO" id="GO:0051301">
    <property type="term" value="P:cell division"/>
    <property type="evidence" value="ECO:0007669"/>
    <property type="project" value="UniProtKB-KW"/>
</dbReference>
<evidence type="ECO:0000256" key="4">
    <source>
        <dbReference type="ARBA" id="ARBA00022840"/>
    </source>
</evidence>
<dbReference type="GO" id="GO:0005524">
    <property type="term" value="F:ATP binding"/>
    <property type="evidence" value="ECO:0007669"/>
    <property type="project" value="UniProtKB-UniRule"/>
</dbReference>
<keyword evidence="8" id="KW-0131">Cell cycle</keyword>
<dbReference type="RefSeq" id="WP_110270355.1">
    <property type="nucleotide sequence ID" value="NZ_CP029289.2"/>
</dbReference>
<feature type="domain" description="Cdc6 C-terminal" evidence="7">
    <location>
        <begin position="302"/>
        <end position="383"/>
    </location>
</feature>
<dbReference type="Pfam" id="PF09079">
    <property type="entry name" value="WHD_Cdc6"/>
    <property type="match status" value="1"/>
</dbReference>
<evidence type="ECO:0000256" key="1">
    <source>
        <dbReference type="ARBA" id="ARBA00006184"/>
    </source>
</evidence>
<dbReference type="InterPro" id="IPR050311">
    <property type="entry name" value="ORC1/CDC6"/>
</dbReference>
<dbReference type="Gene3D" id="1.10.10.10">
    <property type="entry name" value="Winged helix-like DNA-binding domain superfamily/Winged helix DNA-binding domain"/>
    <property type="match status" value="1"/>
</dbReference>